<dbReference type="GO" id="GO:0008270">
    <property type="term" value="F:zinc ion binding"/>
    <property type="evidence" value="ECO:0007669"/>
    <property type="project" value="UniProtKB-KW"/>
</dbReference>
<protein>
    <recommendedName>
        <fullName evidence="5">SIAH-type domain-containing protein</fullName>
    </recommendedName>
</protein>
<organism evidence="6 7">
    <name type="scientific">Henosepilachna vigintioctopunctata</name>
    <dbReference type="NCBI Taxonomy" id="420089"/>
    <lineage>
        <taxon>Eukaryota</taxon>
        <taxon>Metazoa</taxon>
        <taxon>Ecdysozoa</taxon>
        <taxon>Arthropoda</taxon>
        <taxon>Hexapoda</taxon>
        <taxon>Insecta</taxon>
        <taxon>Pterygota</taxon>
        <taxon>Neoptera</taxon>
        <taxon>Endopterygota</taxon>
        <taxon>Coleoptera</taxon>
        <taxon>Polyphaga</taxon>
        <taxon>Cucujiformia</taxon>
        <taxon>Coccinelloidea</taxon>
        <taxon>Coccinellidae</taxon>
        <taxon>Epilachninae</taxon>
        <taxon>Epilachnini</taxon>
        <taxon>Henosepilachna</taxon>
    </lineage>
</organism>
<name>A0AAW1UI11_9CUCU</name>
<keyword evidence="3" id="KW-0862">Zinc</keyword>
<evidence type="ECO:0000313" key="7">
    <source>
        <dbReference type="Proteomes" id="UP001431783"/>
    </source>
</evidence>
<evidence type="ECO:0000256" key="3">
    <source>
        <dbReference type="ARBA" id="ARBA00022833"/>
    </source>
</evidence>
<evidence type="ECO:0000256" key="2">
    <source>
        <dbReference type="ARBA" id="ARBA00022771"/>
    </source>
</evidence>
<dbReference type="InterPro" id="IPR004162">
    <property type="entry name" value="SINA-like_animal"/>
</dbReference>
<dbReference type="InterPro" id="IPR013010">
    <property type="entry name" value="Znf_SIAH"/>
</dbReference>
<dbReference type="SUPFAM" id="SSF49599">
    <property type="entry name" value="TRAF domain-like"/>
    <property type="match status" value="2"/>
</dbReference>
<proteinExistence type="predicted"/>
<dbReference type="EMBL" id="JARQZJ010000074">
    <property type="protein sequence ID" value="KAK9882308.1"/>
    <property type="molecule type" value="Genomic_DNA"/>
</dbReference>
<feature type="domain" description="SIAH-type" evidence="5">
    <location>
        <begin position="311"/>
        <end position="367"/>
    </location>
</feature>
<evidence type="ECO:0000256" key="1">
    <source>
        <dbReference type="ARBA" id="ARBA00022723"/>
    </source>
</evidence>
<keyword evidence="1" id="KW-0479">Metal-binding</keyword>
<gene>
    <name evidence="6" type="ORF">WA026_020425</name>
</gene>
<dbReference type="PANTHER" id="PTHR45877:SF2">
    <property type="entry name" value="E3 UBIQUITIN-PROTEIN LIGASE SINA-RELATED"/>
    <property type="match status" value="1"/>
</dbReference>
<dbReference type="GO" id="GO:0061630">
    <property type="term" value="F:ubiquitin protein ligase activity"/>
    <property type="evidence" value="ECO:0007669"/>
    <property type="project" value="TreeGrafter"/>
</dbReference>
<keyword evidence="7" id="KW-1185">Reference proteome</keyword>
<dbReference type="AlphaFoldDB" id="A0AAW1UI11"/>
<reference evidence="6 7" key="1">
    <citation type="submission" date="2023-03" db="EMBL/GenBank/DDBJ databases">
        <title>Genome insight into feeding habits of ladybird beetles.</title>
        <authorList>
            <person name="Li H.-S."/>
            <person name="Huang Y.-H."/>
            <person name="Pang H."/>
        </authorList>
    </citation>
    <scope>NUCLEOTIDE SEQUENCE [LARGE SCALE GENOMIC DNA]</scope>
    <source>
        <strain evidence="6">SYSU_2023b</strain>
        <tissue evidence="6">Whole body</tissue>
    </source>
</reference>
<dbReference type="GO" id="GO:0043161">
    <property type="term" value="P:proteasome-mediated ubiquitin-dependent protein catabolic process"/>
    <property type="evidence" value="ECO:0007669"/>
    <property type="project" value="TreeGrafter"/>
</dbReference>
<dbReference type="GO" id="GO:0031624">
    <property type="term" value="F:ubiquitin conjugating enzyme binding"/>
    <property type="evidence" value="ECO:0007669"/>
    <property type="project" value="TreeGrafter"/>
</dbReference>
<accession>A0AAW1UI11</accession>
<dbReference type="PANTHER" id="PTHR45877">
    <property type="entry name" value="E3 UBIQUITIN-PROTEIN LIGASE SIAH2"/>
    <property type="match status" value="1"/>
</dbReference>
<evidence type="ECO:0000259" key="5">
    <source>
        <dbReference type="PROSITE" id="PS51081"/>
    </source>
</evidence>
<comment type="caution">
    <text evidence="6">The sequence shown here is derived from an EMBL/GenBank/DDBJ whole genome shotgun (WGS) entry which is preliminary data.</text>
</comment>
<dbReference type="GO" id="GO:0005737">
    <property type="term" value="C:cytoplasm"/>
    <property type="evidence" value="ECO:0007669"/>
    <property type="project" value="TreeGrafter"/>
</dbReference>
<evidence type="ECO:0000256" key="4">
    <source>
        <dbReference type="PROSITE-ProRule" id="PRU00455"/>
    </source>
</evidence>
<keyword evidence="2 4" id="KW-0863">Zinc-finger</keyword>
<dbReference type="Gene3D" id="3.30.40.10">
    <property type="entry name" value="Zinc/RING finger domain, C3HC4 (zinc finger)"/>
    <property type="match status" value="2"/>
</dbReference>
<dbReference type="InterPro" id="IPR013083">
    <property type="entry name" value="Znf_RING/FYVE/PHD"/>
</dbReference>
<dbReference type="Pfam" id="PF21361">
    <property type="entry name" value="Sina_ZnF"/>
    <property type="match status" value="2"/>
</dbReference>
<evidence type="ECO:0000313" key="6">
    <source>
        <dbReference type="EMBL" id="KAK9882308.1"/>
    </source>
</evidence>
<dbReference type="PROSITE" id="PS51081">
    <property type="entry name" value="ZF_SIAH"/>
    <property type="match status" value="2"/>
</dbReference>
<feature type="domain" description="SIAH-type" evidence="5">
    <location>
        <begin position="61"/>
        <end position="125"/>
    </location>
</feature>
<dbReference type="Proteomes" id="UP001431783">
    <property type="component" value="Unassembled WGS sequence"/>
</dbReference>
<sequence length="487" mass="56286">MKIEVGDEITCTLCEGILSVPPIIDVEDIGIICGRCQDSIYAKKTNPTIERQSLYEKTAASNRFPCKYHLHGCVEKPTWDDVVDHEKSCSFSKIACCYRSKDIGAICLSMGNLEHFISHFKDIHDDYFVGEPKVVLKEVLTKKYCMFLTRYSEIFIVFRFIFDEETDSIYFMAVTDRNERAESIQYELKMSDNGKKSLSFSEYSVFKCLYIVADLKKFGYKIKMSDIRNFPEFHYIYMNIGSRKFENILGLSSVSTASLACFICKKYILPPSYFYFDEKHKKHTQICCKCGLLSGHDFSSNHQTYNFMSLYTKFSCINSSGGCNSISSYSDVETHQNICPLNIIQCFLCDWQGRRNALDTHINEKHEISDTHESYDLCTSRKLLFKFDGHFLSFLVGMSNSNDYEFTVNNEQPAKNGYKYEIEIFSEELISTKLLFQHIADNKPPNIVNENGKPRRISVPLDFLEQLFPIIPHLKFKFNVSKLGIDE</sequence>